<gene>
    <name evidence="4" type="ORF">C8D99_101221</name>
</gene>
<protein>
    <submittedName>
        <fullName evidence="4">Chemotaxis protein CheC</fullName>
    </submittedName>
</protein>
<evidence type="ECO:0000313" key="4">
    <source>
        <dbReference type="EMBL" id="TDY65074.1"/>
    </source>
</evidence>
<dbReference type="InterPro" id="IPR028976">
    <property type="entry name" value="CheC-like_sf"/>
</dbReference>
<dbReference type="CDD" id="cd17909">
    <property type="entry name" value="CheC_ClassI"/>
    <property type="match status" value="1"/>
</dbReference>
<keyword evidence="5" id="KW-1185">Reference proteome</keyword>
<evidence type="ECO:0000313" key="5">
    <source>
        <dbReference type="Proteomes" id="UP000295066"/>
    </source>
</evidence>
<dbReference type="GO" id="GO:0006935">
    <property type="term" value="P:chemotaxis"/>
    <property type="evidence" value="ECO:0007669"/>
    <property type="project" value="UniProtKB-KW"/>
</dbReference>
<dbReference type="OrthoDB" id="9812187at2"/>
<dbReference type="InterPro" id="IPR007597">
    <property type="entry name" value="CheC"/>
</dbReference>
<dbReference type="SUPFAM" id="SSF103039">
    <property type="entry name" value="CheC-like"/>
    <property type="match status" value="1"/>
</dbReference>
<dbReference type="EMBL" id="SORI01000001">
    <property type="protein sequence ID" value="TDY65074.1"/>
    <property type="molecule type" value="Genomic_DNA"/>
</dbReference>
<dbReference type="GO" id="GO:0016787">
    <property type="term" value="F:hydrolase activity"/>
    <property type="evidence" value="ECO:0007669"/>
    <property type="project" value="UniProtKB-KW"/>
</dbReference>
<keyword evidence="1" id="KW-0145">Chemotaxis</keyword>
<dbReference type="AlphaFoldDB" id="A0A4R8MHK7"/>
<dbReference type="InterPro" id="IPR050992">
    <property type="entry name" value="CheZ_family_phosphatases"/>
</dbReference>
<evidence type="ECO:0000256" key="1">
    <source>
        <dbReference type="ARBA" id="ARBA00022500"/>
    </source>
</evidence>
<name>A0A4R8MHK7_9BACT</name>
<dbReference type="Gene3D" id="3.40.1550.10">
    <property type="entry name" value="CheC-like"/>
    <property type="match status" value="1"/>
</dbReference>
<organism evidence="4 5">
    <name type="scientific">Aminivibrio pyruvatiphilus</name>
    <dbReference type="NCBI Taxonomy" id="1005740"/>
    <lineage>
        <taxon>Bacteria</taxon>
        <taxon>Thermotogati</taxon>
        <taxon>Synergistota</taxon>
        <taxon>Synergistia</taxon>
        <taxon>Synergistales</taxon>
        <taxon>Aminobacteriaceae</taxon>
        <taxon>Aminivibrio</taxon>
    </lineage>
</organism>
<dbReference type="RefSeq" id="WP_133955459.1">
    <property type="nucleotide sequence ID" value="NZ_SORI01000001.1"/>
</dbReference>
<dbReference type="Pfam" id="PF04509">
    <property type="entry name" value="CheC"/>
    <property type="match status" value="2"/>
</dbReference>
<dbReference type="Proteomes" id="UP000295066">
    <property type="component" value="Unassembled WGS sequence"/>
</dbReference>
<sequence length="208" mass="22045">MDLANFSSLQLDAMREVGNIGAGNAATALSMMLARPVDMDVPKAELVSIYELAEYYGDPLTMVSAVFVRSEGEFTCSLIFIQEEDEGRKLVDLLISHQMGGMDPASVPEEMRDSALTEVGNIILSSFLNAINVLIGGTHSISVPGIAHDMLGSILDVVASIFGQSGEHALIVDTALKVENVEGGISGKVIMLPDPGSLEILLGKLQVL</sequence>
<keyword evidence="2" id="KW-0378">Hydrolase</keyword>
<feature type="domain" description="CheC-like protein" evidence="3">
    <location>
        <begin position="111"/>
        <end position="146"/>
    </location>
</feature>
<evidence type="ECO:0000259" key="3">
    <source>
        <dbReference type="Pfam" id="PF04509"/>
    </source>
</evidence>
<reference evidence="4 5" key="1">
    <citation type="submission" date="2019-03" db="EMBL/GenBank/DDBJ databases">
        <title>Genomic Encyclopedia of Type Strains, Phase IV (KMG-IV): sequencing the most valuable type-strain genomes for metagenomic binning, comparative biology and taxonomic classification.</title>
        <authorList>
            <person name="Goeker M."/>
        </authorList>
    </citation>
    <scope>NUCLEOTIDE SEQUENCE [LARGE SCALE GENOMIC DNA]</scope>
    <source>
        <strain evidence="4 5">DSM 25964</strain>
    </source>
</reference>
<feature type="domain" description="CheC-like protein" evidence="3">
    <location>
        <begin position="10"/>
        <end position="44"/>
    </location>
</feature>
<dbReference type="PANTHER" id="PTHR43693">
    <property type="entry name" value="PROTEIN PHOSPHATASE CHEZ"/>
    <property type="match status" value="1"/>
</dbReference>
<accession>A0A4R8MHK7</accession>
<dbReference type="PANTHER" id="PTHR43693:SF1">
    <property type="entry name" value="PROTEIN PHOSPHATASE CHEZ"/>
    <property type="match status" value="1"/>
</dbReference>
<evidence type="ECO:0000256" key="2">
    <source>
        <dbReference type="ARBA" id="ARBA00022801"/>
    </source>
</evidence>
<proteinExistence type="predicted"/>
<comment type="caution">
    <text evidence="4">The sequence shown here is derived from an EMBL/GenBank/DDBJ whole genome shotgun (WGS) entry which is preliminary data.</text>
</comment>